<dbReference type="PROSITE" id="PS00139">
    <property type="entry name" value="THIOL_PROTEASE_CYS"/>
    <property type="match status" value="1"/>
</dbReference>
<name>A0ABD3GLB9_9MARC</name>
<reference evidence="2 3" key="1">
    <citation type="submission" date="2024-09" db="EMBL/GenBank/DDBJ databases">
        <title>Chromosome-scale assembly of Riccia sorocarpa.</title>
        <authorList>
            <person name="Paukszto L."/>
        </authorList>
    </citation>
    <scope>NUCLEOTIDE SEQUENCE [LARGE SCALE GENOMIC DNA]</scope>
    <source>
        <strain evidence="2">LP-2024</strain>
        <tissue evidence="2">Aerial parts of the thallus</tissue>
    </source>
</reference>
<dbReference type="InterPro" id="IPR000169">
    <property type="entry name" value="Pept_cys_AS"/>
</dbReference>
<dbReference type="Proteomes" id="UP001633002">
    <property type="component" value="Unassembled WGS sequence"/>
</dbReference>
<gene>
    <name evidence="2" type="ORF">R1sor_022273</name>
</gene>
<accession>A0ABD3GLB9</accession>
<evidence type="ECO:0000256" key="1">
    <source>
        <dbReference type="SAM" id="MobiDB-lite"/>
    </source>
</evidence>
<feature type="region of interest" description="Disordered" evidence="1">
    <location>
        <begin position="473"/>
        <end position="509"/>
    </location>
</feature>
<proteinExistence type="predicted"/>
<dbReference type="AlphaFoldDB" id="A0ABD3GLB9"/>
<feature type="compositionally biased region" description="Basic and acidic residues" evidence="1">
    <location>
        <begin position="487"/>
        <end position="497"/>
    </location>
</feature>
<keyword evidence="3" id="KW-1185">Reference proteome</keyword>
<sequence>MWTFVIFPGFRAENGEDCISVRSPGLRSDRRRQLCMLIFHEYFPKSRIMVVGYAAMNVILPEEMGMAEVMEHLAVSIIELAEVGKTRPVLLVGHDEGLVLKSISIKADEMSVNMGQVDGDLTICPYKTFLKSVRAIFFRLSPDCDGNTTTLQQEDLSVSSFNKDFQEETERGVFEHLRTSYQWITAAAVITKNEGTKKVRSPNILWQSRQPGVCAAEGEGHLRVSSGFVALIGPCSTKDLKNLYYDSGTTTWKPRLGTTTWKPRLGSTTSKHEATTSTTTSKPLAIVRYSLPEPVDPDILRRDIVALGINSFEYPFNRGQIICLYESTVDFVKLIFFHPEGMAQVLGVGLPFSVAFLSLDPNRDVEVRETGEETWKLFWTRDDRHWQLAIFDRGNAGEEISQRLTPRNWINSLVQLLGMEPIRNVQKPRMLGMEPIRNVQKPGMLGMEPIRNVQKPGMLNSLMRWLRIGPIRKMEKPSMSNSPTDSLHSKGENKKTPGPEAASSSSGTSRLELTTRVVLLSSKKIPVLEASKQQGTSGGCWKWSAVADDDQTPVRPCTYGLGAEIVIAFSSGVNDSGIRSYDPKTFTSTVEARFDMPEEDKEEGQRHFGWYHNNIHVSFECAKEGAVRKTTSSHEVEVLTSHRLGDVQRGVIVENSETREKQLTGGATIGVSAPITGQVHMLGTIANTQGKKTTLEIRDDMKVPKLDNGNFQINYHGTNHKLSYCFEHTPPPESYNFWDNPLDRQILSHSVMTSLPIAVRAGWMVENWSEAVERGTCSYKFSCQRKLFRHRKITFEKRFPIRSKKDEVTIEKRTHQIERKLRINHSFLHIQRLKMPVESYDEPPEIRSASGSVFHCRKIRY</sequence>
<evidence type="ECO:0000313" key="2">
    <source>
        <dbReference type="EMBL" id="KAL3679317.1"/>
    </source>
</evidence>
<organism evidence="2 3">
    <name type="scientific">Riccia sorocarpa</name>
    <dbReference type="NCBI Taxonomy" id="122646"/>
    <lineage>
        <taxon>Eukaryota</taxon>
        <taxon>Viridiplantae</taxon>
        <taxon>Streptophyta</taxon>
        <taxon>Embryophyta</taxon>
        <taxon>Marchantiophyta</taxon>
        <taxon>Marchantiopsida</taxon>
        <taxon>Marchantiidae</taxon>
        <taxon>Marchantiales</taxon>
        <taxon>Ricciaceae</taxon>
        <taxon>Riccia</taxon>
    </lineage>
</organism>
<protein>
    <submittedName>
        <fullName evidence="2">Uncharacterized protein</fullName>
    </submittedName>
</protein>
<comment type="caution">
    <text evidence="2">The sequence shown here is derived from an EMBL/GenBank/DDBJ whole genome shotgun (WGS) entry which is preliminary data.</text>
</comment>
<dbReference type="EMBL" id="JBJQOH010000007">
    <property type="protein sequence ID" value="KAL3679317.1"/>
    <property type="molecule type" value="Genomic_DNA"/>
</dbReference>
<evidence type="ECO:0000313" key="3">
    <source>
        <dbReference type="Proteomes" id="UP001633002"/>
    </source>
</evidence>